<protein>
    <submittedName>
        <fullName evidence="2">Uncharacterized protein</fullName>
    </submittedName>
</protein>
<dbReference type="AlphaFoldDB" id="A0AAV7NV81"/>
<comment type="caution">
    <text evidence="2">The sequence shown here is derived from an EMBL/GenBank/DDBJ whole genome shotgun (WGS) entry which is preliminary data.</text>
</comment>
<accession>A0AAV7NV81</accession>
<keyword evidence="3" id="KW-1185">Reference proteome</keyword>
<dbReference type="EMBL" id="JANPWB010000012">
    <property type="protein sequence ID" value="KAJ1119384.1"/>
    <property type="molecule type" value="Genomic_DNA"/>
</dbReference>
<evidence type="ECO:0000313" key="2">
    <source>
        <dbReference type="EMBL" id="KAJ1119384.1"/>
    </source>
</evidence>
<organism evidence="2 3">
    <name type="scientific">Pleurodeles waltl</name>
    <name type="common">Iberian ribbed newt</name>
    <dbReference type="NCBI Taxonomy" id="8319"/>
    <lineage>
        <taxon>Eukaryota</taxon>
        <taxon>Metazoa</taxon>
        <taxon>Chordata</taxon>
        <taxon>Craniata</taxon>
        <taxon>Vertebrata</taxon>
        <taxon>Euteleostomi</taxon>
        <taxon>Amphibia</taxon>
        <taxon>Batrachia</taxon>
        <taxon>Caudata</taxon>
        <taxon>Salamandroidea</taxon>
        <taxon>Salamandridae</taxon>
        <taxon>Pleurodelinae</taxon>
        <taxon>Pleurodeles</taxon>
    </lineage>
</organism>
<evidence type="ECO:0000313" key="3">
    <source>
        <dbReference type="Proteomes" id="UP001066276"/>
    </source>
</evidence>
<sequence length="162" mass="16551">MPHRFSAWAPAQLSPSQLAADPRYAAHLTQESRGGLAAGDTLVAALSLPGRIPEDPFLGAAQTPGAPLAGRGSAASSIHRSPRSKAQRRLLLSLHSTPAPRQSHQGAGSSESVSPRRPGSDVHFDTWAAARIRGSASMPLTTSGPGRDGEIAGTAGTAPLGL</sequence>
<reference evidence="2" key="1">
    <citation type="journal article" date="2022" name="bioRxiv">
        <title>Sequencing and chromosome-scale assembly of the giantPleurodeles waltlgenome.</title>
        <authorList>
            <person name="Brown T."/>
            <person name="Elewa A."/>
            <person name="Iarovenko S."/>
            <person name="Subramanian E."/>
            <person name="Araus A.J."/>
            <person name="Petzold A."/>
            <person name="Susuki M."/>
            <person name="Suzuki K.-i.T."/>
            <person name="Hayashi T."/>
            <person name="Toyoda A."/>
            <person name="Oliveira C."/>
            <person name="Osipova E."/>
            <person name="Leigh N.D."/>
            <person name="Simon A."/>
            <person name="Yun M.H."/>
        </authorList>
    </citation>
    <scope>NUCLEOTIDE SEQUENCE</scope>
    <source>
        <strain evidence="2">20211129_DDA</strain>
        <tissue evidence="2">Liver</tissue>
    </source>
</reference>
<feature type="region of interest" description="Disordered" evidence="1">
    <location>
        <begin position="135"/>
        <end position="162"/>
    </location>
</feature>
<dbReference type="Proteomes" id="UP001066276">
    <property type="component" value="Chromosome 8"/>
</dbReference>
<name>A0AAV7NV81_PLEWA</name>
<evidence type="ECO:0000256" key="1">
    <source>
        <dbReference type="SAM" id="MobiDB-lite"/>
    </source>
</evidence>
<gene>
    <name evidence="2" type="ORF">NDU88_007570</name>
</gene>
<feature type="region of interest" description="Disordered" evidence="1">
    <location>
        <begin position="53"/>
        <end position="122"/>
    </location>
</feature>
<proteinExistence type="predicted"/>
<feature type="compositionally biased region" description="Polar residues" evidence="1">
    <location>
        <begin position="94"/>
        <end position="113"/>
    </location>
</feature>